<dbReference type="AlphaFoldDB" id="A0A6P8BFN3"/>
<evidence type="ECO:0000313" key="2">
    <source>
        <dbReference type="RefSeq" id="XP_030985861.1"/>
    </source>
</evidence>
<reference evidence="2" key="3">
    <citation type="submission" date="2025-08" db="UniProtKB">
        <authorList>
            <consortium name="RefSeq"/>
        </authorList>
    </citation>
    <scope>IDENTIFICATION</scope>
    <source>
        <strain evidence="2">NI907</strain>
    </source>
</reference>
<dbReference type="RefSeq" id="XP_030985861.1">
    <property type="nucleotide sequence ID" value="XM_031120241.1"/>
</dbReference>
<protein>
    <submittedName>
        <fullName evidence="2">Uncharacterized protein</fullName>
    </submittedName>
</protein>
<gene>
    <name evidence="2" type="ORF">PgNI_00158</name>
</gene>
<keyword evidence="1" id="KW-1185">Reference proteome</keyword>
<dbReference type="KEGG" id="pgri:PgNI_00158"/>
<reference evidence="2" key="1">
    <citation type="journal article" date="2019" name="Mol. Biol. Evol.">
        <title>Blast fungal genomes show frequent chromosomal changes, gene gains and losses, and effector gene turnover.</title>
        <authorList>
            <person name="Gomez Luciano L.B."/>
            <person name="Jason Tsai I."/>
            <person name="Chuma I."/>
            <person name="Tosa Y."/>
            <person name="Chen Y.H."/>
            <person name="Li J.Y."/>
            <person name="Li M.Y."/>
            <person name="Jade Lu M.Y."/>
            <person name="Nakayashiki H."/>
            <person name="Li W.H."/>
        </authorList>
    </citation>
    <scope>NUCLEOTIDE SEQUENCE</scope>
    <source>
        <strain evidence="2">NI907</strain>
    </source>
</reference>
<name>A0A6P8BFN3_PYRGI</name>
<evidence type="ECO:0000313" key="1">
    <source>
        <dbReference type="Proteomes" id="UP000515153"/>
    </source>
</evidence>
<proteinExistence type="predicted"/>
<reference evidence="2" key="2">
    <citation type="submission" date="2019-10" db="EMBL/GenBank/DDBJ databases">
        <authorList>
            <consortium name="NCBI Genome Project"/>
        </authorList>
    </citation>
    <scope>NUCLEOTIDE SEQUENCE</scope>
    <source>
        <strain evidence="2">NI907</strain>
    </source>
</reference>
<dbReference type="Proteomes" id="UP000515153">
    <property type="component" value="Unplaced"/>
</dbReference>
<dbReference type="GeneID" id="41955155"/>
<organism evidence="1 2">
    <name type="scientific">Pyricularia grisea</name>
    <name type="common">Crabgrass-specific blast fungus</name>
    <name type="synonym">Magnaporthe grisea</name>
    <dbReference type="NCBI Taxonomy" id="148305"/>
    <lineage>
        <taxon>Eukaryota</taxon>
        <taxon>Fungi</taxon>
        <taxon>Dikarya</taxon>
        <taxon>Ascomycota</taxon>
        <taxon>Pezizomycotina</taxon>
        <taxon>Sordariomycetes</taxon>
        <taxon>Sordariomycetidae</taxon>
        <taxon>Magnaporthales</taxon>
        <taxon>Pyriculariaceae</taxon>
        <taxon>Pyricularia</taxon>
    </lineage>
</organism>
<sequence>RGWGKASSGWTLPASAQSGDVTITLGLGIRLCYLRTQVSVTTSGACKRHNKR</sequence>
<accession>A0A6P8BFN3</accession>
<feature type="non-terminal residue" evidence="2">
    <location>
        <position position="1"/>
    </location>
</feature>